<protein>
    <recommendedName>
        <fullName evidence="4">DUF7032 domain-containing protein</fullName>
    </recommendedName>
</protein>
<keyword evidence="6" id="KW-1185">Reference proteome</keyword>
<evidence type="ECO:0000256" key="2">
    <source>
        <dbReference type="PROSITE-ProRule" id="PRU00259"/>
    </source>
</evidence>
<evidence type="ECO:0000313" key="5">
    <source>
        <dbReference type="EMBL" id="KAF7151012.1"/>
    </source>
</evidence>
<comment type="caution">
    <text evidence="5">The sequence shown here is derived from an EMBL/GenBank/DDBJ whole genome shotgun (WGS) entry which is preliminary data.</text>
</comment>
<feature type="region of interest" description="Disordered" evidence="3">
    <location>
        <begin position="1"/>
        <end position="25"/>
    </location>
</feature>
<dbReference type="InterPro" id="IPR054296">
    <property type="entry name" value="DUF7032"/>
</dbReference>
<dbReference type="SUPFAM" id="SSF48371">
    <property type="entry name" value="ARM repeat"/>
    <property type="match status" value="1"/>
</dbReference>
<gene>
    <name evidence="5" type="ORF">RHSIM_Rhsim02G0119400</name>
</gene>
<dbReference type="AlphaFoldDB" id="A0A834HBH9"/>
<evidence type="ECO:0000256" key="1">
    <source>
        <dbReference type="ARBA" id="ARBA00022737"/>
    </source>
</evidence>
<evidence type="ECO:0000256" key="3">
    <source>
        <dbReference type="SAM" id="MobiDB-lite"/>
    </source>
</evidence>
<dbReference type="Proteomes" id="UP000626092">
    <property type="component" value="Unassembled WGS sequence"/>
</dbReference>
<dbReference type="InterPro" id="IPR000225">
    <property type="entry name" value="Armadillo"/>
</dbReference>
<dbReference type="PANTHER" id="PTHR46043:SF5">
    <property type="entry name" value="ARM REPEAT SUPERFAMILY PROTEIN"/>
    <property type="match status" value="1"/>
</dbReference>
<evidence type="ECO:0000313" key="6">
    <source>
        <dbReference type="Proteomes" id="UP000626092"/>
    </source>
</evidence>
<feature type="repeat" description="ARM" evidence="2">
    <location>
        <begin position="285"/>
        <end position="329"/>
    </location>
</feature>
<organism evidence="5 6">
    <name type="scientific">Rhododendron simsii</name>
    <name type="common">Sims's rhododendron</name>
    <dbReference type="NCBI Taxonomy" id="118357"/>
    <lineage>
        <taxon>Eukaryota</taxon>
        <taxon>Viridiplantae</taxon>
        <taxon>Streptophyta</taxon>
        <taxon>Embryophyta</taxon>
        <taxon>Tracheophyta</taxon>
        <taxon>Spermatophyta</taxon>
        <taxon>Magnoliopsida</taxon>
        <taxon>eudicotyledons</taxon>
        <taxon>Gunneridae</taxon>
        <taxon>Pentapetalae</taxon>
        <taxon>asterids</taxon>
        <taxon>Ericales</taxon>
        <taxon>Ericaceae</taxon>
        <taxon>Ericoideae</taxon>
        <taxon>Rhodoreae</taxon>
        <taxon>Rhododendron</taxon>
    </lineage>
</organism>
<feature type="domain" description="DUF7032" evidence="4">
    <location>
        <begin position="29"/>
        <end position="137"/>
    </location>
</feature>
<dbReference type="Pfam" id="PF23005">
    <property type="entry name" value="DUF7032"/>
    <property type="match status" value="1"/>
</dbReference>
<proteinExistence type="predicted"/>
<dbReference type="EMBL" id="WJXA01000002">
    <property type="protein sequence ID" value="KAF7151012.1"/>
    <property type="molecule type" value="Genomic_DNA"/>
</dbReference>
<accession>A0A834HBH9</accession>
<dbReference type="SMART" id="SM00185">
    <property type="entry name" value="ARM"/>
    <property type="match status" value="6"/>
</dbReference>
<evidence type="ECO:0000259" key="4">
    <source>
        <dbReference type="Pfam" id="PF23005"/>
    </source>
</evidence>
<dbReference type="InterPro" id="IPR016024">
    <property type="entry name" value="ARM-type_fold"/>
</dbReference>
<dbReference type="PANTHER" id="PTHR46043">
    <property type="entry name" value="ARM REPEAT SUPERFAMILY PROTEIN"/>
    <property type="match status" value="1"/>
</dbReference>
<reference evidence="5" key="1">
    <citation type="submission" date="2019-11" db="EMBL/GenBank/DDBJ databases">
        <authorList>
            <person name="Liu Y."/>
            <person name="Hou J."/>
            <person name="Li T.-Q."/>
            <person name="Guan C.-H."/>
            <person name="Wu X."/>
            <person name="Wu H.-Z."/>
            <person name="Ling F."/>
            <person name="Zhang R."/>
            <person name="Shi X.-G."/>
            <person name="Ren J.-P."/>
            <person name="Chen E.-F."/>
            <person name="Sun J.-M."/>
        </authorList>
    </citation>
    <scope>NUCLEOTIDE SEQUENCE</scope>
    <source>
        <strain evidence="5">Adult_tree_wgs_1</strain>
        <tissue evidence="5">Leaves</tissue>
    </source>
</reference>
<dbReference type="OrthoDB" id="7537227at2759"/>
<sequence length="580" mass="63459">MPESSPEPSNHNKKPNSPESSAGDPSIRRAIKLTTSLISLSHSIRVFSVKWQSIRTKLEDLLSGLASVENSGAGENPLLSGEIPAIFSTLNDCHNLSKGCLDLSFSGKLLMQSDLDIIGSKLDSHTKNLSSIYTAGILKNSYAIVVSRPGPAASMEDVRFYVKDLLARVKVGGTELRKQALVAFNEVIEEDEMYIKIAVEIGGFIGVLVSFLEFEEAEVQEQAAMAVSVIAGFNIYKSVLIGAGVIGPLIQVLESGSEIAKQRCTRCLMKLTANSDNAWSVSAHGGVTALLKICASCDCGGELVGLACGVLRNLVGVEEIKKFIVEEGAISTFVRLLRSKDEVSLINAIEFLQTMASGDDSIRRMIVKGDGARLLLRILDPKYSFILKSRLVALCGIMNLCFTSVFSLSILMNDGFLDNILYFLRNGELSIQELALKAVFKLCEISEDGNKAMGESGFMPVLVKLLDSKSFEVREMAAESLSIMISIHRNRKRFVQNEENVGLILKLLDPEEGNSGNRKLLLSILMSLTSCHSARKKIVHSGYMKHIEKLAEAEVSDAQRIVRKLSSNRFRSMWSGIWHS</sequence>
<keyword evidence="1" id="KW-0677">Repeat</keyword>
<name>A0A834HBH9_RHOSS</name>
<dbReference type="Pfam" id="PF00514">
    <property type="entry name" value="Arm"/>
    <property type="match status" value="1"/>
</dbReference>
<dbReference type="InterPro" id="IPR011989">
    <property type="entry name" value="ARM-like"/>
</dbReference>
<dbReference type="Gene3D" id="1.25.10.10">
    <property type="entry name" value="Leucine-rich Repeat Variant"/>
    <property type="match status" value="1"/>
</dbReference>
<dbReference type="PROSITE" id="PS50176">
    <property type="entry name" value="ARM_REPEAT"/>
    <property type="match status" value="1"/>
</dbReference>